<reference evidence="2 3" key="1">
    <citation type="journal article" date="2022" name="Front. Cell. Infect. Microbiol.">
        <title>The Genomes of Two Strains of Taenia crassiceps the Animal Model for the Study of Human Cysticercosis.</title>
        <authorList>
            <person name="Bobes R.J."/>
            <person name="Estrada K."/>
            <person name="Rios-Valencia D.G."/>
            <person name="Calderon-Gallegos A."/>
            <person name="de la Torre P."/>
            <person name="Carrero J.C."/>
            <person name="Sanchez-Flores A."/>
            <person name="Laclette J.P."/>
        </authorList>
    </citation>
    <scope>NUCLEOTIDE SEQUENCE [LARGE SCALE GENOMIC DNA]</scope>
    <source>
        <strain evidence="2">WFUcys</strain>
    </source>
</reference>
<name>A0ABR4QI91_9CEST</name>
<protein>
    <submittedName>
        <fullName evidence="2">Uncharacterized protein</fullName>
    </submittedName>
</protein>
<accession>A0ABR4QI91</accession>
<feature type="region of interest" description="Disordered" evidence="1">
    <location>
        <begin position="76"/>
        <end position="106"/>
    </location>
</feature>
<evidence type="ECO:0000313" key="2">
    <source>
        <dbReference type="EMBL" id="KAL5109120.1"/>
    </source>
</evidence>
<dbReference type="Proteomes" id="UP001651158">
    <property type="component" value="Unassembled WGS sequence"/>
</dbReference>
<organism evidence="2 3">
    <name type="scientific">Taenia crassiceps</name>
    <dbReference type="NCBI Taxonomy" id="6207"/>
    <lineage>
        <taxon>Eukaryota</taxon>
        <taxon>Metazoa</taxon>
        <taxon>Spiralia</taxon>
        <taxon>Lophotrochozoa</taxon>
        <taxon>Platyhelminthes</taxon>
        <taxon>Cestoda</taxon>
        <taxon>Eucestoda</taxon>
        <taxon>Cyclophyllidea</taxon>
        <taxon>Taeniidae</taxon>
        <taxon>Taenia</taxon>
    </lineage>
</organism>
<comment type="caution">
    <text evidence="2">The sequence shown here is derived from an EMBL/GenBank/DDBJ whole genome shotgun (WGS) entry which is preliminary data.</text>
</comment>
<sequence>MYDSKRRKRCGGKETFQRLHRLRFSRWDRVDGHLLALVSTAPSTSISRIIVVMRIDQQGCVGNQLVQPSRALRVGQHNGTLNTGKCSDRMSNERIRDGSASEIGFN</sequence>
<gene>
    <name evidence="2" type="ORF">TcWFU_006722</name>
</gene>
<dbReference type="EMBL" id="JAKROA010000003">
    <property type="protein sequence ID" value="KAL5109120.1"/>
    <property type="molecule type" value="Genomic_DNA"/>
</dbReference>
<keyword evidence="3" id="KW-1185">Reference proteome</keyword>
<proteinExistence type="predicted"/>
<evidence type="ECO:0000256" key="1">
    <source>
        <dbReference type="SAM" id="MobiDB-lite"/>
    </source>
</evidence>
<feature type="compositionally biased region" description="Basic and acidic residues" evidence="1">
    <location>
        <begin position="86"/>
        <end position="99"/>
    </location>
</feature>
<evidence type="ECO:0000313" key="3">
    <source>
        <dbReference type="Proteomes" id="UP001651158"/>
    </source>
</evidence>